<evidence type="ECO:0000313" key="1">
    <source>
        <dbReference type="EMBL" id="RXH00017.1"/>
    </source>
</evidence>
<evidence type="ECO:0000313" key="2">
    <source>
        <dbReference type="Proteomes" id="UP000289946"/>
    </source>
</evidence>
<dbReference type="EMBL" id="RDRA01000001">
    <property type="protein sequence ID" value="RXH00017.1"/>
    <property type="molecule type" value="Genomic_DNA"/>
</dbReference>
<dbReference type="GO" id="GO:0005524">
    <property type="term" value="F:ATP binding"/>
    <property type="evidence" value="ECO:0007669"/>
    <property type="project" value="UniProtKB-KW"/>
</dbReference>
<keyword evidence="2" id="KW-1185">Reference proteome</keyword>
<name>A0ABY0DTZ5_9BRAD</name>
<dbReference type="PANTHER" id="PTHR43869">
    <property type="entry name" value="GLYCINE BETAINE/PROLINE BETAINE TRANSPORT SYSTEM ATP-BINDING PROTEIN PROV"/>
    <property type="match status" value="1"/>
</dbReference>
<sequence>MVLGKCLYGLVLRGVPRPEGETRALALLKSPVSAMIFLTKPKALSHGMRQRCALARTFALNSPIFMMNEPFGARACGAPQKA</sequence>
<accession>A0ABY0DTZ5</accession>
<dbReference type="PANTHER" id="PTHR43869:SF1">
    <property type="entry name" value="GLYCINE BETAINE_PROLINE BETAINE TRANSPORT SYSTEM ATP-BINDING PROTEIN PROV"/>
    <property type="match status" value="1"/>
</dbReference>
<proteinExistence type="predicted"/>
<keyword evidence="1" id="KW-0547">Nucleotide-binding</keyword>
<dbReference type="InterPro" id="IPR051921">
    <property type="entry name" value="ABC_osmolyte_uptake_ATP-bind"/>
</dbReference>
<dbReference type="Proteomes" id="UP000289946">
    <property type="component" value="Unassembled WGS sequence"/>
</dbReference>
<protein>
    <submittedName>
        <fullName evidence="1">ATP-binding cassette domain-containing protein</fullName>
    </submittedName>
</protein>
<comment type="caution">
    <text evidence="1">The sequence shown here is derived from an EMBL/GenBank/DDBJ whole genome shotgun (WGS) entry which is preliminary data.</text>
</comment>
<dbReference type="InterPro" id="IPR027417">
    <property type="entry name" value="P-loop_NTPase"/>
</dbReference>
<dbReference type="SUPFAM" id="SSF52540">
    <property type="entry name" value="P-loop containing nucleoside triphosphate hydrolases"/>
    <property type="match status" value="1"/>
</dbReference>
<keyword evidence="1" id="KW-0067">ATP-binding</keyword>
<organism evidence="1 2">
    <name type="scientific">Bradyrhizobium zhanjiangense</name>
    <dbReference type="NCBI Taxonomy" id="1325107"/>
    <lineage>
        <taxon>Bacteria</taxon>
        <taxon>Pseudomonadati</taxon>
        <taxon>Pseudomonadota</taxon>
        <taxon>Alphaproteobacteria</taxon>
        <taxon>Hyphomicrobiales</taxon>
        <taxon>Nitrobacteraceae</taxon>
        <taxon>Bradyrhizobium</taxon>
    </lineage>
</organism>
<dbReference type="Gene3D" id="3.40.50.300">
    <property type="entry name" value="P-loop containing nucleotide triphosphate hydrolases"/>
    <property type="match status" value="1"/>
</dbReference>
<reference evidence="1 2" key="1">
    <citation type="submission" date="2018-10" db="EMBL/GenBank/DDBJ databases">
        <title>Bradyrhizobium sp. nov., isolated from effective nodules of peanut in China.</title>
        <authorList>
            <person name="Li Y."/>
        </authorList>
    </citation>
    <scope>NUCLEOTIDE SEQUENCE [LARGE SCALE GENOMIC DNA]</scope>
    <source>
        <strain evidence="1 2">CCBAU 51781</strain>
    </source>
</reference>
<gene>
    <name evidence="1" type="ORF">EAS62_02265</name>
</gene>